<evidence type="ECO:0000313" key="8">
    <source>
        <dbReference type="Proteomes" id="UP000187406"/>
    </source>
</evidence>
<dbReference type="Proteomes" id="UP000187406">
    <property type="component" value="Unassembled WGS sequence"/>
</dbReference>
<dbReference type="GO" id="GO:0005576">
    <property type="term" value="C:extracellular region"/>
    <property type="evidence" value="ECO:0007669"/>
    <property type="project" value="UniProtKB-SubCell"/>
</dbReference>
<evidence type="ECO:0000256" key="3">
    <source>
        <dbReference type="ARBA" id="ARBA00022471"/>
    </source>
</evidence>
<dbReference type="EMBL" id="BDDD01000096">
    <property type="protein sequence ID" value="GAV59088.1"/>
    <property type="molecule type" value="Genomic_DNA"/>
</dbReference>
<accession>A0A1Q3ATM8</accession>
<comment type="subcellular location">
    <subcellularLocation>
        <location evidence="1 6">Secreted</location>
    </subcellularLocation>
</comment>
<feature type="non-terminal residue" evidence="7">
    <location>
        <position position="102"/>
    </location>
</feature>
<gene>
    <name evidence="7" type="ORF">CFOL_v3_02621</name>
</gene>
<proteinExistence type="inferred from homology"/>
<dbReference type="Pfam" id="PF05938">
    <property type="entry name" value="Self-incomp_S1"/>
    <property type="match status" value="1"/>
</dbReference>
<dbReference type="InterPro" id="IPR010264">
    <property type="entry name" value="Self-incomp_S1"/>
</dbReference>
<dbReference type="OrthoDB" id="1933876at2759"/>
<dbReference type="PANTHER" id="PTHR31232:SF168">
    <property type="entry name" value="S-PROTEIN HOMOLOG 24-RELATED"/>
    <property type="match status" value="1"/>
</dbReference>
<keyword evidence="5" id="KW-0732">Signal</keyword>
<dbReference type="InParanoid" id="A0A1Q3ATM8"/>
<protein>
    <recommendedName>
        <fullName evidence="6">S-protein homolog</fullName>
    </recommendedName>
</protein>
<evidence type="ECO:0000256" key="2">
    <source>
        <dbReference type="ARBA" id="ARBA00005581"/>
    </source>
</evidence>
<dbReference type="GO" id="GO:0060320">
    <property type="term" value="P:rejection of self pollen"/>
    <property type="evidence" value="ECO:0007669"/>
    <property type="project" value="UniProtKB-KW"/>
</dbReference>
<keyword evidence="4 6" id="KW-0964">Secreted</keyword>
<evidence type="ECO:0000256" key="5">
    <source>
        <dbReference type="ARBA" id="ARBA00022729"/>
    </source>
</evidence>
<dbReference type="AlphaFoldDB" id="A0A1Q3ATM8"/>
<name>A0A1Q3ATM8_CEPFO</name>
<organism evidence="7 8">
    <name type="scientific">Cephalotus follicularis</name>
    <name type="common">Albany pitcher plant</name>
    <dbReference type="NCBI Taxonomy" id="3775"/>
    <lineage>
        <taxon>Eukaryota</taxon>
        <taxon>Viridiplantae</taxon>
        <taxon>Streptophyta</taxon>
        <taxon>Embryophyta</taxon>
        <taxon>Tracheophyta</taxon>
        <taxon>Spermatophyta</taxon>
        <taxon>Magnoliopsida</taxon>
        <taxon>eudicotyledons</taxon>
        <taxon>Gunneridae</taxon>
        <taxon>Pentapetalae</taxon>
        <taxon>rosids</taxon>
        <taxon>fabids</taxon>
        <taxon>Oxalidales</taxon>
        <taxon>Cephalotaceae</taxon>
        <taxon>Cephalotus</taxon>
    </lineage>
</organism>
<sequence length="102" mass="12028">NVTITNTLQSNVTIHCKSKDDDLGEHVLSHDDSFRWHFIVNFSRTTLFFCGFTSQYGRGVYDIVKARRDMERCSQCLWEVKEDGVHGYKDNATTDDIWYKWQ</sequence>
<comment type="similarity">
    <text evidence="2 6">Belongs to the plant self-incompatibility (S1) protein family.</text>
</comment>
<dbReference type="PANTHER" id="PTHR31232">
    <property type="match status" value="1"/>
</dbReference>
<reference evidence="8" key="1">
    <citation type="submission" date="2016-04" db="EMBL/GenBank/DDBJ databases">
        <title>Cephalotus genome sequencing.</title>
        <authorList>
            <person name="Fukushima K."/>
            <person name="Hasebe M."/>
            <person name="Fang X."/>
        </authorList>
    </citation>
    <scope>NUCLEOTIDE SEQUENCE [LARGE SCALE GENOMIC DNA]</scope>
    <source>
        <strain evidence="8">cv. St1</strain>
    </source>
</reference>
<feature type="non-terminal residue" evidence="7">
    <location>
        <position position="1"/>
    </location>
</feature>
<evidence type="ECO:0000256" key="4">
    <source>
        <dbReference type="ARBA" id="ARBA00022525"/>
    </source>
</evidence>
<keyword evidence="8" id="KW-1185">Reference proteome</keyword>
<evidence type="ECO:0000256" key="1">
    <source>
        <dbReference type="ARBA" id="ARBA00004613"/>
    </source>
</evidence>
<keyword evidence="3 6" id="KW-0713">Self-incompatibility</keyword>
<evidence type="ECO:0000256" key="6">
    <source>
        <dbReference type="RuleBase" id="RU367044"/>
    </source>
</evidence>
<comment type="caution">
    <text evidence="7">The sequence shown here is derived from an EMBL/GenBank/DDBJ whole genome shotgun (WGS) entry which is preliminary data.</text>
</comment>
<evidence type="ECO:0000313" key="7">
    <source>
        <dbReference type="EMBL" id="GAV59088.1"/>
    </source>
</evidence>